<dbReference type="Proteomes" id="UP000504637">
    <property type="component" value="Unplaced"/>
</dbReference>
<proteinExistence type="predicted"/>
<reference evidence="3" key="1">
    <citation type="submission" date="2020-01" db="EMBL/GenBank/DDBJ databases">
        <authorList>
            <consortium name="DOE Joint Genome Institute"/>
            <person name="Haridas S."/>
            <person name="Albert R."/>
            <person name="Binder M."/>
            <person name="Bloem J."/>
            <person name="Labutti K."/>
            <person name="Salamov A."/>
            <person name="Andreopoulos B."/>
            <person name="Baker S.E."/>
            <person name="Barry K."/>
            <person name="Bills G."/>
            <person name="Bluhm B.H."/>
            <person name="Cannon C."/>
            <person name="Castanera R."/>
            <person name="Culley D.E."/>
            <person name="Daum C."/>
            <person name="Ezra D."/>
            <person name="Gonzalez J.B."/>
            <person name="Henrissat B."/>
            <person name="Kuo A."/>
            <person name="Liang C."/>
            <person name="Lipzen A."/>
            <person name="Lutzoni F."/>
            <person name="Magnuson J."/>
            <person name="Mondo S."/>
            <person name="Nolan M."/>
            <person name="Ohm R."/>
            <person name="Pangilinan J."/>
            <person name="Park H.-J."/>
            <person name="Ramirez L."/>
            <person name="Alfaro M."/>
            <person name="Sun H."/>
            <person name="Tritt A."/>
            <person name="Yoshinaga Y."/>
            <person name="Zwiers L.-H."/>
            <person name="Turgeon B.G."/>
            <person name="Goodwin S.B."/>
            <person name="Spatafora J.W."/>
            <person name="Crous P.W."/>
            <person name="Grigoriev I.V."/>
        </authorList>
    </citation>
    <scope>NUCLEOTIDE SEQUENCE</scope>
    <source>
        <strain evidence="3">CBS 342.82</strain>
    </source>
</reference>
<feature type="region of interest" description="Disordered" evidence="1">
    <location>
        <begin position="560"/>
        <end position="595"/>
    </location>
</feature>
<reference evidence="3" key="2">
    <citation type="submission" date="2020-04" db="EMBL/GenBank/DDBJ databases">
        <authorList>
            <consortium name="NCBI Genome Project"/>
        </authorList>
    </citation>
    <scope>NUCLEOTIDE SEQUENCE</scope>
    <source>
        <strain evidence="3">CBS 342.82</strain>
    </source>
</reference>
<feature type="region of interest" description="Disordered" evidence="1">
    <location>
        <begin position="1"/>
        <end position="222"/>
    </location>
</feature>
<accession>A0A6J3MHP5</accession>
<dbReference type="OrthoDB" id="5383338at2759"/>
<reference evidence="3" key="3">
    <citation type="submission" date="2025-08" db="UniProtKB">
        <authorList>
            <consortium name="RefSeq"/>
        </authorList>
    </citation>
    <scope>IDENTIFICATION</scope>
    <source>
        <strain evidence="3">CBS 342.82</strain>
    </source>
</reference>
<organism evidence="3">
    <name type="scientific">Dissoconium aciculare CBS 342.82</name>
    <dbReference type="NCBI Taxonomy" id="1314786"/>
    <lineage>
        <taxon>Eukaryota</taxon>
        <taxon>Fungi</taxon>
        <taxon>Dikarya</taxon>
        <taxon>Ascomycota</taxon>
        <taxon>Pezizomycotina</taxon>
        <taxon>Dothideomycetes</taxon>
        <taxon>Dothideomycetidae</taxon>
        <taxon>Mycosphaerellales</taxon>
        <taxon>Dissoconiaceae</taxon>
        <taxon>Dissoconium</taxon>
    </lineage>
</organism>
<feature type="compositionally biased region" description="Polar residues" evidence="1">
    <location>
        <begin position="106"/>
        <end position="128"/>
    </location>
</feature>
<sequence>MAPGQLSLFPAPTTSRPPSRAASIRKNGSSDERRAVSSQSAKSGNESSPKLQSPSDLNASIPTNNSSAEKPAQLSQEVKSPAPGNDIKPSSQAPAPKKGILKRPSESSIGSRFSSNDIRNVANTSQLNKPIHGTPTPPVSGSVAMHKQDSASSRWSESSPSRSEVASPSNTVRQGPLSPLLDHSQLEQPFTTLHSPSRPPHVTSRASSPAMTRSNSTAKPPIFQRADECVPMRSMFPQYDHGKALTQQNYYPTQSAVAPLYQDTPRAQAPQMDEKKTLRQYDSAVGLVEGYEHIPAAQHADFECLWKAAAGEFPTAARKVQFNLVQPQARSIGQTPALAIGVSQSQIVYDMDTDLAVRRHRPKAAMAMPVAQITLPHASSAGPGGLMATEIFPHPAAVHAMEQLAHSVGAEAPNLASLQEQALANVHRRHACTLFRKARRSDQPSGVVVASYTLGHPTLGDFSIEVTKSSSGVSAFMPKAKISLHHPSATPAAIAAGTLNLAFLDFARDACVLDIPGLVALGNQYLPDTVVSALFAVAAIENDALVAESLVFEAPPKTPIQPVGSRKSLAKRESHFSTKSRKDKSKKKDSLKGREKSHALETAGFVGAEEVKLPLLARGTIAVLGVSVKAAILVLQTSFKVTAGVVVGVSHLATKL</sequence>
<feature type="compositionally biased region" description="Polar residues" evidence="1">
    <location>
        <begin position="186"/>
        <end position="195"/>
    </location>
</feature>
<gene>
    <name evidence="3" type="ORF">K489DRAFT_376824</name>
</gene>
<evidence type="ECO:0000256" key="1">
    <source>
        <dbReference type="SAM" id="MobiDB-lite"/>
    </source>
</evidence>
<name>A0A6J3MHP5_9PEZI</name>
<keyword evidence="2" id="KW-1185">Reference proteome</keyword>
<dbReference type="GeneID" id="54361805"/>
<feature type="compositionally biased region" description="Polar residues" evidence="1">
    <location>
        <begin position="204"/>
        <end position="218"/>
    </location>
</feature>
<evidence type="ECO:0000313" key="3">
    <source>
        <dbReference type="RefSeq" id="XP_033463448.1"/>
    </source>
</evidence>
<feature type="compositionally biased region" description="Low complexity" evidence="1">
    <location>
        <begin position="150"/>
        <end position="169"/>
    </location>
</feature>
<feature type="compositionally biased region" description="Basic and acidic residues" evidence="1">
    <location>
        <begin position="586"/>
        <end position="595"/>
    </location>
</feature>
<protein>
    <submittedName>
        <fullName evidence="3">Uncharacterized protein</fullName>
    </submittedName>
</protein>
<dbReference type="AlphaFoldDB" id="A0A6J3MHP5"/>
<evidence type="ECO:0000313" key="2">
    <source>
        <dbReference type="Proteomes" id="UP000504637"/>
    </source>
</evidence>
<feature type="compositionally biased region" description="Polar residues" evidence="1">
    <location>
        <begin position="36"/>
        <end position="78"/>
    </location>
</feature>
<dbReference type="RefSeq" id="XP_033463448.1">
    <property type="nucleotide sequence ID" value="XM_033604005.1"/>
</dbReference>